<dbReference type="InterPro" id="IPR036397">
    <property type="entry name" value="RNaseH_sf"/>
</dbReference>
<dbReference type="Gene3D" id="3.30.420.10">
    <property type="entry name" value="Ribonuclease H-like superfamily/Ribonuclease H"/>
    <property type="match status" value="1"/>
</dbReference>
<dbReference type="InterPro" id="IPR050863">
    <property type="entry name" value="CenT-Element_Derived"/>
</dbReference>
<dbReference type="EMBL" id="KZ613856">
    <property type="protein sequence ID" value="PMD55346.1"/>
    <property type="molecule type" value="Genomic_DNA"/>
</dbReference>
<dbReference type="PROSITE" id="PS51253">
    <property type="entry name" value="HTH_CENPB"/>
    <property type="match status" value="1"/>
</dbReference>
<dbReference type="PANTHER" id="PTHR19303">
    <property type="entry name" value="TRANSPOSON"/>
    <property type="match status" value="1"/>
</dbReference>
<dbReference type="OrthoDB" id="5420958at2759"/>
<dbReference type="Proteomes" id="UP000235371">
    <property type="component" value="Unassembled WGS sequence"/>
</dbReference>
<feature type="region of interest" description="Disordered" evidence="2">
    <location>
        <begin position="510"/>
        <end position="602"/>
    </location>
</feature>
<feature type="domain" description="HTH CENPB-type" evidence="3">
    <location>
        <begin position="47"/>
        <end position="121"/>
    </location>
</feature>
<accession>A0A2J6SX40</accession>
<sequence>MNDRASEVLAGGFLPGESRTYNARSKRSGVPLSTLHHRAQGRRSKEQKAQSQQYLTPPEEKALEVYLKRISDLGNPVRIKFVPFLAFVIARQRSTTEKPINPPGKNWAQGFVRRHPVLRSRRVRAIDWKRHENNIYDKIIHWFDVIGKVLRDPAVLPENVYNMDETGVMLCMLGSVKVIISKDDPRDYRGAGVKRTMVTAIECISADGRSLLPMIIWPAVTHRSNWTTFPTPGWHYACSESGYTDSKISFEWLKRVFDLQTKERANQKPRVLICDGFGTHETLEILEFCLENNIILCRLPSHTSHKLQPCDVGPFAPLKAAYRERVERLFQEGTNTVGKEHFTSLYSFAREKAFTKRNITSAWAACGLFPDNPDRVLRNTPKPPTPSTGTEIDAIRAAAYPQDEAVQTPVTPVTPVSAEGLMSLYNQIKQDTQTLDATSTQHLQKRVQKLVNAAQVSFAECALLNNRNQSLTEANNEAKVRRSTKPVVLGKGKAKVMSFEDLEVARAARVTKDAVKSKGKRGRKRKNTEPETSEAELESEVEVEVVSRTKKVKTGKGAHIRRRRSTAVEAGKPEAEPEPQPELQPEPQLEPAPWRAPVARMY</sequence>
<dbReference type="GO" id="GO:0003677">
    <property type="term" value="F:DNA binding"/>
    <property type="evidence" value="ECO:0007669"/>
    <property type="project" value="UniProtKB-KW"/>
</dbReference>
<dbReference type="Pfam" id="PF03184">
    <property type="entry name" value="DDE_1"/>
    <property type="match status" value="1"/>
</dbReference>
<keyword evidence="5" id="KW-1185">Reference proteome</keyword>
<keyword evidence="1" id="KW-0238">DNA-binding</keyword>
<evidence type="ECO:0000259" key="3">
    <source>
        <dbReference type="PROSITE" id="PS51253"/>
    </source>
</evidence>
<feature type="compositionally biased region" description="Basic residues" evidence="2">
    <location>
        <begin position="548"/>
        <end position="565"/>
    </location>
</feature>
<dbReference type="GeneID" id="36586552"/>
<evidence type="ECO:0000256" key="2">
    <source>
        <dbReference type="SAM" id="MobiDB-lite"/>
    </source>
</evidence>
<dbReference type="GO" id="GO:0005634">
    <property type="term" value="C:nucleus"/>
    <property type="evidence" value="ECO:0007669"/>
    <property type="project" value="TreeGrafter"/>
</dbReference>
<protein>
    <submittedName>
        <fullName evidence="4">DDE-domain-containing protein</fullName>
    </submittedName>
</protein>
<dbReference type="InParanoid" id="A0A2J6SX40"/>
<dbReference type="InterPro" id="IPR004875">
    <property type="entry name" value="DDE_SF_endonuclease_dom"/>
</dbReference>
<name>A0A2J6SX40_9HELO</name>
<proteinExistence type="predicted"/>
<feature type="compositionally biased region" description="Acidic residues" evidence="2">
    <location>
        <begin position="531"/>
        <end position="543"/>
    </location>
</feature>
<gene>
    <name evidence="4" type="ORF">K444DRAFT_597306</name>
</gene>
<dbReference type="PANTHER" id="PTHR19303:SF74">
    <property type="entry name" value="POGO TRANSPOSABLE ELEMENT WITH KRAB DOMAIN"/>
    <property type="match status" value="1"/>
</dbReference>
<reference evidence="4 5" key="1">
    <citation type="submission" date="2016-04" db="EMBL/GenBank/DDBJ databases">
        <title>A degradative enzymes factory behind the ericoid mycorrhizal symbiosis.</title>
        <authorList>
            <consortium name="DOE Joint Genome Institute"/>
            <person name="Martino E."/>
            <person name="Morin E."/>
            <person name="Grelet G."/>
            <person name="Kuo A."/>
            <person name="Kohler A."/>
            <person name="Daghino S."/>
            <person name="Barry K."/>
            <person name="Choi C."/>
            <person name="Cichocki N."/>
            <person name="Clum A."/>
            <person name="Copeland A."/>
            <person name="Hainaut M."/>
            <person name="Haridas S."/>
            <person name="Labutti K."/>
            <person name="Lindquist E."/>
            <person name="Lipzen A."/>
            <person name="Khouja H.-R."/>
            <person name="Murat C."/>
            <person name="Ohm R."/>
            <person name="Olson A."/>
            <person name="Spatafora J."/>
            <person name="Veneault-Fourrey C."/>
            <person name="Henrissat B."/>
            <person name="Grigoriev I."/>
            <person name="Martin F."/>
            <person name="Perotto S."/>
        </authorList>
    </citation>
    <scope>NUCLEOTIDE SEQUENCE [LARGE SCALE GENOMIC DNA]</scope>
    <source>
        <strain evidence="4 5">E</strain>
    </source>
</reference>
<dbReference type="RefSeq" id="XP_024732250.1">
    <property type="nucleotide sequence ID" value="XM_024878475.1"/>
</dbReference>
<dbReference type="AlphaFoldDB" id="A0A2J6SX40"/>
<evidence type="ECO:0000313" key="5">
    <source>
        <dbReference type="Proteomes" id="UP000235371"/>
    </source>
</evidence>
<evidence type="ECO:0000256" key="1">
    <source>
        <dbReference type="ARBA" id="ARBA00023125"/>
    </source>
</evidence>
<feature type="region of interest" description="Disordered" evidence="2">
    <location>
        <begin position="1"/>
        <end position="55"/>
    </location>
</feature>
<evidence type="ECO:0000313" key="4">
    <source>
        <dbReference type="EMBL" id="PMD55346.1"/>
    </source>
</evidence>
<dbReference type="InterPro" id="IPR006600">
    <property type="entry name" value="HTH_CenpB_DNA-bd_dom"/>
</dbReference>
<feature type="compositionally biased region" description="Basic residues" evidence="2">
    <location>
        <begin position="517"/>
        <end position="526"/>
    </location>
</feature>
<feature type="compositionally biased region" description="Pro residues" evidence="2">
    <location>
        <begin position="578"/>
        <end position="590"/>
    </location>
</feature>
<organism evidence="4 5">
    <name type="scientific">Hyaloscypha bicolor E</name>
    <dbReference type="NCBI Taxonomy" id="1095630"/>
    <lineage>
        <taxon>Eukaryota</taxon>
        <taxon>Fungi</taxon>
        <taxon>Dikarya</taxon>
        <taxon>Ascomycota</taxon>
        <taxon>Pezizomycotina</taxon>
        <taxon>Leotiomycetes</taxon>
        <taxon>Helotiales</taxon>
        <taxon>Hyaloscyphaceae</taxon>
        <taxon>Hyaloscypha</taxon>
        <taxon>Hyaloscypha bicolor</taxon>
    </lineage>
</organism>